<gene>
    <name evidence="2" type="ORF">HDF14_002646</name>
</gene>
<evidence type="ECO:0000313" key="2">
    <source>
        <dbReference type="EMBL" id="MBB5329030.1"/>
    </source>
</evidence>
<comment type="caution">
    <text evidence="2">The sequence shown here is derived from an EMBL/GenBank/DDBJ whole genome shotgun (WGS) entry which is preliminary data.</text>
</comment>
<name>A0A9X0QER2_9BACT</name>
<evidence type="ECO:0000256" key="1">
    <source>
        <dbReference type="SAM" id="MobiDB-lite"/>
    </source>
</evidence>
<dbReference type="CDD" id="cd00198">
    <property type="entry name" value="vWFA"/>
    <property type="match status" value="1"/>
</dbReference>
<reference evidence="2 3" key="1">
    <citation type="submission" date="2020-08" db="EMBL/GenBank/DDBJ databases">
        <title>Genomic Encyclopedia of Type Strains, Phase IV (KMG-V): Genome sequencing to study the core and pangenomes of soil and plant-associated prokaryotes.</title>
        <authorList>
            <person name="Whitman W."/>
        </authorList>
    </citation>
    <scope>NUCLEOTIDE SEQUENCE [LARGE SCALE GENOMIC DNA]</scope>
    <source>
        <strain evidence="2 3">X5P2</strain>
    </source>
</reference>
<proteinExistence type="predicted"/>
<organism evidence="2 3">
    <name type="scientific">Tunturiibacter gelidiferens</name>
    <dbReference type="NCBI Taxonomy" id="3069689"/>
    <lineage>
        <taxon>Bacteria</taxon>
        <taxon>Pseudomonadati</taxon>
        <taxon>Acidobacteriota</taxon>
        <taxon>Terriglobia</taxon>
        <taxon>Terriglobales</taxon>
        <taxon>Acidobacteriaceae</taxon>
        <taxon>Tunturiibacter</taxon>
    </lineage>
</organism>
<evidence type="ECO:0000313" key="3">
    <source>
        <dbReference type="Proteomes" id="UP000535182"/>
    </source>
</evidence>
<sequence length="469" mass="50596">MKLWVVKARLEGMGDFRVVVVRNSVLAGALACMMAGQPVLSLAQQDAPQQQTIPDGPKPQTIPDAPKPQGLGVGPVTPGAGTTPDSNGDNSAPAAEDGAVPNKLPTTAAQKQQDEGPPPENVPTGQGPEYVIQARVNFVEVPFTVKDSKQRLVPGLTWRDVRVYENNLRQQLALFTVDPFPLSVALVIDQSMTFDNMTKVNNSLAALQGAFTPYDEVSVFTYNNGPKMQTDFTGAQSARLTAVLDRSKAPGREPLYYDTTGPLGQNISINGGQDSHTDPNTNATHGTSILGIQNVPRDVHTLNDAILAAATSLAKTKTGRRRIVYVISDGKEYGSTAKFSQVVKYLNTNKIAVYGTLVGDSSLPVVGFLDRMHLPLMMRDNILPAYASATGGNFDGEFRQKGIETSFAKIAEEVRTQYTVGYYTHEPFIDGKYRTLEVKVLRPNLTVLAKKGYYPTAGDTRPAGIVSVK</sequence>
<dbReference type="Proteomes" id="UP000535182">
    <property type="component" value="Unassembled WGS sequence"/>
</dbReference>
<keyword evidence="3" id="KW-1185">Reference proteome</keyword>
<dbReference type="NCBIfam" id="TIGR03436">
    <property type="entry name" value="acidobact_VWFA"/>
    <property type="match status" value="1"/>
</dbReference>
<feature type="compositionally biased region" description="Low complexity" evidence="1">
    <location>
        <begin position="74"/>
        <end position="84"/>
    </location>
</feature>
<dbReference type="AlphaFoldDB" id="A0A9X0QER2"/>
<feature type="region of interest" description="Disordered" evidence="1">
    <location>
        <begin position="43"/>
        <end position="127"/>
    </location>
</feature>
<dbReference type="InterPro" id="IPR017802">
    <property type="entry name" value="VWFA-rel_acidobac-type"/>
</dbReference>
<dbReference type="RefSeq" id="WP_313899556.1">
    <property type="nucleotide sequence ID" value="NZ_JACHEB010000005.1"/>
</dbReference>
<accession>A0A9X0QER2</accession>
<feature type="compositionally biased region" description="Polar residues" evidence="1">
    <location>
        <begin position="43"/>
        <end position="53"/>
    </location>
</feature>
<dbReference type="EMBL" id="JACHEB010000005">
    <property type="protein sequence ID" value="MBB5329030.1"/>
    <property type="molecule type" value="Genomic_DNA"/>
</dbReference>
<protein>
    <submittedName>
        <fullName evidence="2">VWFA-related protein</fullName>
    </submittedName>
</protein>
<dbReference type="Gene3D" id="3.40.50.410">
    <property type="entry name" value="von Willebrand factor, type A domain"/>
    <property type="match status" value="1"/>
</dbReference>
<dbReference type="SUPFAM" id="SSF53300">
    <property type="entry name" value="vWA-like"/>
    <property type="match status" value="1"/>
</dbReference>
<dbReference type="InterPro" id="IPR036465">
    <property type="entry name" value="vWFA_dom_sf"/>
</dbReference>